<accession>A0ABW3UGW2</accession>
<keyword evidence="2" id="KW-1185">Reference proteome</keyword>
<dbReference type="InterPro" id="IPR036491">
    <property type="entry name" value="YugN-like_sf"/>
</dbReference>
<proteinExistence type="predicted"/>
<dbReference type="SUPFAM" id="SSF160755">
    <property type="entry name" value="YugN-like"/>
    <property type="match status" value="1"/>
</dbReference>
<dbReference type="Pfam" id="PF08868">
    <property type="entry name" value="YugN"/>
    <property type="match status" value="1"/>
</dbReference>
<gene>
    <name evidence="1" type="ORF">ACFQ4B_08885</name>
</gene>
<sequence length="142" mass="16105">MISLDSTLVNREEAYDQVRKALESHQFTLGGNWEYDHGYFDRALDTENKVWLRIPFAVIRGELDGNSDSVDAVIRMGTPFVLKHLYNEGLDREAQVNTYGALIDQFQEPVDKDAPVSDEWAKKAEAILREVEVNWSGRGSSA</sequence>
<evidence type="ECO:0000313" key="1">
    <source>
        <dbReference type="EMBL" id="MFD1220233.1"/>
    </source>
</evidence>
<name>A0ABW3UGW2_9BACL</name>
<protein>
    <submittedName>
        <fullName evidence="1">YugN-like family protein</fullName>
    </submittedName>
</protein>
<evidence type="ECO:0000313" key="2">
    <source>
        <dbReference type="Proteomes" id="UP001597180"/>
    </source>
</evidence>
<dbReference type="InterPro" id="IPR014967">
    <property type="entry name" value="Uncharacterised_YugN-like"/>
</dbReference>
<organism evidence="1 2">
    <name type="scientific">Paenibacillus vulneris</name>
    <dbReference type="NCBI Taxonomy" id="1133364"/>
    <lineage>
        <taxon>Bacteria</taxon>
        <taxon>Bacillati</taxon>
        <taxon>Bacillota</taxon>
        <taxon>Bacilli</taxon>
        <taxon>Bacillales</taxon>
        <taxon>Paenibacillaceae</taxon>
        <taxon>Paenibacillus</taxon>
    </lineage>
</organism>
<dbReference type="RefSeq" id="WP_345586964.1">
    <property type="nucleotide sequence ID" value="NZ_BAABJG010000006.1"/>
</dbReference>
<comment type="caution">
    <text evidence="1">The sequence shown here is derived from an EMBL/GenBank/DDBJ whole genome shotgun (WGS) entry which is preliminary data.</text>
</comment>
<dbReference type="Gene3D" id="3.30.310.100">
    <property type="entry name" value="YugN-like"/>
    <property type="match status" value="1"/>
</dbReference>
<reference evidence="2" key="1">
    <citation type="journal article" date="2019" name="Int. J. Syst. Evol. Microbiol.">
        <title>The Global Catalogue of Microorganisms (GCM) 10K type strain sequencing project: providing services to taxonomists for standard genome sequencing and annotation.</title>
        <authorList>
            <consortium name="The Broad Institute Genomics Platform"/>
            <consortium name="The Broad Institute Genome Sequencing Center for Infectious Disease"/>
            <person name="Wu L."/>
            <person name="Ma J."/>
        </authorList>
    </citation>
    <scope>NUCLEOTIDE SEQUENCE [LARGE SCALE GENOMIC DNA]</scope>
    <source>
        <strain evidence="2">CCUG 53270</strain>
    </source>
</reference>
<dbReference type="EMBL" id="JBHTLU010000013">
    <property type="protein sequence ID" value="MFD1220233.1"/>
    <property type="molecule type" value="Genomic_DNA"/>
</dbReference>
<dbReference type="Proteomes" id="UP001597180">
    <property type="component" value="Unassembled WGS sequence"/>
</dbReference>